<evidence type="ECO:0000256" key="1">
    <source>
        <dbReference type="SAM" id="Phobius"/>
    </source>
</evidence>
<evidence type="ECO:0000313" key="3">
    <source>
        <dbReference type="Proteomes" id="UP000030428"/>
    </source>
</evidence>
<keyword evidence="1" id="KW-0812">Transmembrane</keyword>
<dbReference type="AlphaFoldDB" id="A0A4E0RSX1"/>
<keyword evidence="3" id="KW-1185">Reference proteome</keyword>
<organism evidence="2 3">
    <name type="scientific">Candidatus Thiomargarita nelsonii</name>
    <dbReference type="NCBI Taxonomy" id="1003181"/>
    <lineage>
        <taxon>Bacteria</taxon>
        <taxon>Pseudomonadati</taxon>
        <taxon>Pseudomonadota</taxon>
        <taxon>Gammaproteobacteria</taxon>
        <taxon>Thiotrichales</taxon>
        <taxon>Thiotrichaceae</taxon>
        <taxon>Thiomargarita</taxon>
    </lineage>
</organism>
<keyword evidence="1" id="KW-1133">Transmembrane helix</keyword>
<dbReference type="EMBL" id="JSZA02000037">
    <property type="protein sequence ID" value="TGO03154.1"/>
    <property type="molecule type" value="Genomic_DNA"/>
</dbReference>
<keyword evidence="1" id="KW-0472">Membrane</keyword>
<evidence type="ECO:0000313" key="2">
    <source>
        <dbReference type="EMBL" id="TGO03154.1"/>
    </source>
</evidence>
<sequence>MGLIKKIMKFLLISIILLVLFIIWIVQQPPTLVDSKEGTYNKALSNGGVLKRTWSEQHYVNTSWGDQSVYRSSETKYIPPNGGAPERIRGINNAQLKGIIENAFIINNLVVIPNSTPELVIRYAKNRWRKVSALNILYQKLQERDYFYKEHDNNLSEMKIIIDDTLELSFNYSTLLFNYSFRFRLAKNGRALELVNVTSIPKEKEFVLRKRQAENNLHLKIPSTWVVTKFSGSGESCFETFPASVNLINLEVPNHEQHIIRLIGHKTNLPRKFLFPRKHCIRTGELDTQIWFNINENPFRLQKTKSLSKDRFSHNRFDSAETVHGAIKISKRNFYLYVYAKRINNQIIEEFLSQLDSLNSPKRKNF</sequence>
<protein>
    <submittedName>
        <fullName evidence="2">Uncharacterized protein</fullName>
    </submittedName>
</protein>
<reference evidence="2 3" key="1">
    <citation type="journal article" date="2016" name="Front. Microbiol.">
        <title>Single-Cell (Meta-)Genomics of a Dimorphic Candidatus Thiomargarita nelsonii Reveals Genomic Plasticity.</title>
        <authorList>
            <person name="Flood B.E."/>
            <person name="Fliss P."/>
            <person name="Jones D.S."/>
            <person name="Dick G.J."/>
            <person name="Jain S."/>
            <person name="Kaster A.K."/>
            <person name="Winkel M."/>
            <person name="Mussmann M."/>
            <person name="Bailey J."/>
        </authorList>
    </citation>
    <scope>NUCLEOTIDE SEQUENCE [LARGE SCALE GENOMIC DNA]</scope>
    <source>
        <strain evidence="2">Hydrate Ridge</strain>
    </source>
</reference>
<feature type="transmembrane region" description="Helical" evidence="1">
    <location>
        <begin position="7"/>
        <end position="26"/>
    </location>
</feature>
<dbReference type="Proteomes" id="UP000030428">
    <property type="component" value="Unassembled WGS sequence"/>
</dbReference>
<gene>
    <name evidence="2" type="ORF">PN36_12160</name>
</gene>
<comment type="caution">
    <text evidence="2">The sequence shown here is derived from an EMBL/GenBank/DDBJ whole genome shotgun (WGS) entry which is preliminary data.</text>
</comment>
<name>A0A4E0RSX1_9GAMM</name>
<accession>A0A4E0RSX1</accession>
<proteinExistence type="predicted"/>